<dbReference type="OrthoDB" id="6146069at2759"/>
<dbReference type="InterPro" id="IPR034592">
    <property type="entry name" value="CCDC91"/>
</dbReference>
<sequence>MEKIQLEKRELWEIERSKDQEKLRQAIQEALQEERNKSQLDQVARQRNLASLGLFLSCAQKQLSALLDDVPVAMEQDSE</sequence>
<dbReference type="GO" id="GO:0005802">
    <property type="term" value="C:trans-Golgi network"/>
    <property type="evidence" value="ECO:0007669"/>
    <property type="project" value="TreeGrafter"/>
</dbReference>
<evidence type="ECO:0000256" key="1">
    <source>
        <dbReference type="SAM" id="Coils"/>
    </source>
</evidence>
<dbReference type="Proteomes" id="UP000288216">
    <property type="component" value="Unassembled WGS sequence"/>
</dbReference>
<dbReference type="GO" id="GO:0090160">
    <property type="term" value="P:Golgi to lysosome transport"/>
    <property type="evidence" value="ECO:0007669"/>
    <property type="project" value="TreeGrafter"/>
</dbReference>
<dbReference type="PANTHER" id="PTHR35072">
    <property type="entry name" value="COILED-COIL DOMAIN-CONTAINING PROTEIN 91"/>
    <property type="match status" value="1"/>
</dbReference>
<name>A0A401NWU3_SCYTO</name>
<evidence type="ECO:0000313" key="3">
    <source>
        <dbReference type="Proteomes" id="UP000288216"/>
    </source>
</evidence>
<dbReference type="STRING" id="75743.A0A401NWU3"/>
<dbReference type="EMBL" id="BFAA01004190">
    <property type="protein sequence ID" value="GCB65343.1"/>
    <property type="molecule type" value="Genomic_DNA"/>
</dbReference>
<keyword evidence="3" id="KW-1185">Reference proteome</keyword>
<feature type="coiled-coil region" evidence="1">
    <location>
        <begin position="16"/>
        <end position="43"/>
    </location>
</feature>
<protein>
    <submittedName>
        <fullName evidence="2">Uncharacterized protein</fullName>
    </submittedName>
</protein>
<accession>A0A401NWU3</accession>
<organism evidence="2 3">
    <name type="scientific">Scyliorhinus torazame</name>
    <name type="common">Cloudy catshark</name>
    <name type="synonym">Catulus torazame</name>
    <dbReference type="NCBI Taxonomy" id="75743"/>
    <lineage>
        <taxon>Eukaryota</taxon>
        <taxon>Metazoa</taxon>
        <taxon>Chordata</taxon>
        <taxon>Craniata</taxon>
        <taxon>Vertebrata</taxon>
        <taxon>Chondrichthyes</taxon>
        <taxon>Elasmobranchii</taxon>
        <taxon>Galeomorphii</taxon>
        <taxon>Galeoidea</taxon>
        <taxon>Carcharhiniformes</taxon>
        <taxon>Scyliorhinidae</taxon>
        <taxon>Scyliorhinus</taxon>
    </lineage>
</organism>
<keyword evidence="1" id="KW-0175">Coiled coil</keyword>
<proteinExistence type="predicted"/>
<dbReference type="GO" id="GO:0005829">
    <property type="term" value="C:cytosol"/>
    <property type="evidence" value="ECO:0007669"/>
    <property type="project" value="GOC"/>
</dbReference>
<gene>
    <name evidence="2" type="ORF">scyTo_0009950</name>
</gene>
<comment type="caution">
    <text evidence="2">The sequence shown here is derived from an EMBL/GenBank/DDBJ whole genome shotgun (WGS) entry which is preliminary data.</text>
</comment>
<dbReference type="AlphaFoldDB" id="A0A401NWU3"/>
<reference evidence="2 3" key="1">
    <citation type="journal article" date="2018" name="Nat. Ecol. Evol.">
        <title>Shark genomes provide insights into elasmobranch evolution and the origin of vertebrates.</title>
        <authorList>
            <person name="Hara Y"/>
            <person name="Yamaguchi K"/>
            <person name="Onimaru K"/>
            <person name="Kadota M"/>
            <person name="Koyanagi M"/>
            <person name="Keeley SD"/>
            <person name="Tatsumi K"/>
            <person name="Tanaka K"/>
            <person name="Motone F"/>
            <person name="Kageyama Y"/>
            <person name="Nozu R"/>
            <person name="Adachi N"/>
            <person name="Nishimura O"/>
            <person name="Nakagawa R"/>
            <person name="Tanegashima C"/>
            <person name="Kiyatake I"/>
            <person name="Matsumoto R"/>
            <person name="Murakumo K"/>
            <person name="Nishida K"/>
            <person name="Terakita A"/>
            <person name="Kuratani S"/>
            <person name="Sato K"/>
            <person name="Hyodo S Kuraku.S."/>
        </authorList>
    </citation>
    <scope>NUCLEOTIDE SEQUENCE [LARGE SCALE GENOMIC DNA]</scope>
</reference>
<dbReference type="PANTHER" id="PTHR35072:SF1">
    <property type="entry name" value="COILED-COIL DOMAIN-CONTAINING PROTEIN 91"/>
    <property type="match status" value="1"/>
</dbReference>
<evidence type="ECO:0000313" key="2">
    <source>
        <dbReference type="EMBL" id="GCB65343.1"/>
    </source>
</evidence>